<keyword evidence="10 13" id="KW-0255">Endonuclease</keyword>
<name>A0ABX8Z002_9BACT</name>
<evidence type="ECO:0000256" key="4">
    <source>
        <dbReference type="ARBA" id="ARBA00008378"/>
    </source>
</evidence>
<evidence type="ECO:0000259" key="16">
    <source>
        <dbReference type="PROSITE" id="PS51975"/>
    </source>
</evidence>
<keyword evidence="9 13" id="KW-0479">Metal-binding</keyword>
<dbReference type="InterPro" id="IPR036397">
    <property type="entry name" value="RNaseH_sf"/>
</dbReference>
<gene>
    <name evidence="13" type="primary">rnhB</name>
    <name evidence="17" type="ORF">RHAB15C_0000852</name>
</gene>
<comment type="similarity">
    <text evidence="4">Belongs to the RNase HII family. RnhC subfamily.</text>
</comment>
<proteinExistence type="inferred from homology"/>
<evidence type="ECO:0000256" key="7">
    <source>
        <dbReference type="ARBA" id="ARBA00022490"/>
    </source>
</evidence>
<dbReference type="Proteomes" id="UP000822862">
    <property type="component" value="Chromosome"/>
</dbReference>
<dbReference type="InterPro" id="IPR024567">
    <property type="entry name" value="RNase_HII/HIII_dom"/>
</dbReference>
<feature type="binding site" evidence="13 14">
    <location>
        <position position="32"/>
    </location>
    <ligand>
        <name>a divalent metal cation</name>
        <dbReference type="ChEBI" id="CHEBI:60240"/>
    </ligand>
</feature>
<evidence type="ECO:0000313" key="17">
    <source>
        <dbReference type="EMBL" id="QZA58969.1"/>
    </source>
</evidence>
<evidence type="ECO:0000256" key="1">
    <source>
        <dbReference type="ARBA" id="ARBA00000077"/>
    </source>
</evidence>
<keyword evidence="8 13" id="KW-0540">Nuclease</keyword>
<dbReference type="GO" id="GO:0004523">
    <property type="term" value="F:RNA-DNA hybrid ribonuclease activity"/>
    <property type="evidence" value="ECO:0007669"/>
    <property type="project" value="UniProtKB-EC"/>
</dbReference>
<dbReference type="Pfam" id="PF01351">
    <property type="entry name" value="RNase_HII"/>
    <property type="match status" value="1"/>
</dbReference>
<reference evidence="17 18" key="1">
    <citation type="submission" date="2021-05" db="EMBL/GenBank/DDBJ databases">
        <title>Ecology and evolution of chlamydial symbionts of arthropods.</title>
        <authorList>
            <person name="Halter T."/>
            <person name="Sixt B.S."/>
            <person name="Toenshoff E.R."/>
            <person name="Koestlbacher S."/>
            <person name="Schulz F."/>
            <person name="Kostanjsek R."/>
            <person name="Collingro A."/>
            <person name="Hendrickx F."/>
            <person name="Horn M."/>
        </authorList>
    </citation>
    <scope>NUCLEOTIDE SEQUENCE [LARGE SCALE GENOMIC DNA]</scope>
    <source>
        <strain evidence="17 18">15C</strain>
    </source>
</reference>
<evidence type="ECO:0000256" key="13">
    <source>
        <dbReference type="HAMAP-Rule" id="MF_00052"/>
    </source>
</evidence>
<comment type="catalytic activity">
    <reaction evidence="1 13 14 15">
        <text>Endonucleolytic cleavage to 5'-phosphomonoester.</text>
        <dbReference type="EC" id="3.1.26.4"/>
    </reaction>
</comment>
<evidence type="ECO:0000256" key="9">
    <source>
        <dbReference type="ARBA" id="ARBA00022723"/>
    </source>
</evidence>
<dbReference type="PANTHER" id="PTHR10954:SF23">
    <property type="entry name" value="RIBONUCLEASE"/>
    <property type="match status" value="1"/>
</dbReference>
<dbReference type="PANTHER" id="PTHR10954">
    <property type="entry name" value="RIBONUCLEASE H2 SUBUNIT A"/>
    <property type="match status" value="1"/>
</dbReference>
<dbReference type="InterPro" id="IPR001352">
    <property type="entry name" value="RNase_HII/HIII"/>
</dbReference>
<comment type="cofactor">
    <cofactor evidence="13 14">
        <name>Mn(2+)</name>
        <dbReference type="ChEBI" id="CHEBI:29035"/>
    </cofactor>
    <cofactor evidence="13 14">
        <name>Mg(2+)</name>
        <dbReference type="ChEBI" id="CHEBI:18420"/>
    </cofactor>
    <text evidence="13 14">Manganese or magnesium. Binds 1 divalent metal ion per monomer in the absence of substrate. May bind a second metal ion after substrate binding.</text>
</comment>
<evidence type="ECO:0000256" key="10">
    <source>
        <dbReference type="ARBA" id="ARBA00022759"/>
    </source>
</evidence>
<keyword evidence="11 13" id="KW-0378">Hydrolase</keyword>
<evidence type="ECO:0000256" key="14">
    <source>
        <dbReference type="PROSITE-ProRule" id="PRU01319"/>
    </source>
</evidence>
<sequence length="212" mass="23359">MFPQSEYSRLERMTEYERALYKQGYTRVAGIDEAGRGPLAGPVVAAACVLPKNILICGVDDSKKLTAAERSAIFAELIKLDGIDYAIGIVSSEIIDDINILQATFEAMRIAFFGLKDSADYLLVDGNQFIPKVAIPGKAIIKGDANSQSIAAASILAKKTRDDLMQEYDKQWPEYGFSQHKGYPTKKHLKALELFGPCPIHRLSFAPLKTQT</sequence>
<comment type="subcellular location">
    <subcellularLocation>
        <location evidence="3 13">Cytoplasm</location>
    </subcellularLocation>
</comment>
<dbReference type="InterPro" id="IPR022898">
    <property type="entry name" value="RNase_HII"/>
</dbReference>
<evidence type="ECO:0000256" key="6">
    <source>
        <dbReference type="ARBA" id="ARBA00019179"/>
    </source>
</evidence>
<dbReference type="PROSITE" id="PS51975">
    <property type="entry name" value="RNASE_H_2"/>
    <property type="match status" value="1"/>
</dbReference>
<comment type="function">
    <text evidence="2 13 15">Endonuclease that specifically degrades the RNA of RNA-DNA hybrids.</text>
</comment>
<feature type="domain" description="RNase H type-2" evidence="16">
    <location>
        <begin position="26"/>
        <end position="212"/>
    </location>
</feature>
<evidence type="ECO:0000313" key="18">
    <source>
        <dbReference type="Proteomes" id="UP000822862"/>
    </source>
</evidence>
<keyword evidence="18" id="KW-1185">Reference proteome</keyword>
<keyword evidence="7 13" id="KW-0963">Cytoplasm</keyword>
<protein>
    <recommendedName>
        <fullName evidence="6 13">Ribonuclease HII</fullName>
        <shortName evidence="13">RNase HII</shortName>
        <ecNumber evidence="5 13">3.1.26.4</ecNumber>
    </recommendedName>
</protein>
<dbReference type="NCBIfam" id="NF000595">
    <property type="entry name" value="PRK00015.1-3"/>
    <property type="match status" value="1"/>
</dbReference>
<feature type="binding site" evidence="13 14">
    <location>
        <position position="125"/>
    </location>
    <ligand>
        <name>a divalent metal cation</name>
        <dbReference type="ChEBI" id="CHEBI:60240"/>
    </ligand>
</feature>
<dbReference type="HAMAP" id="MF_00052_B">
    <property type="entry name" value="RNase_HII_B"/>
    <property type="match status" value="1"/>
</dbReference>
<evidence type="ECO:0000256" key="5">
    <source>
        <dbReference type="ARBA" id="ARBA00012180"/>
    </source>
</evidence>
<dbReference type="InterPro" id="IPR012337">
    <property type="entry name" value="RNaseH-like_sf"/>
</dbReference>
<evidence type="ECO:0000256" key="15">
    <source>
        <dbReference type="RuleBase" id="RU003515"/>
    </source>
</evidence>
<dbReference type="RefSeq" id="WP_194845339.1">
    <property type="nucleotide sequence ID" value="NZ_CP075585.1"/>
</dbReference>
<dbReference type="SUPFAM" id="SSF53098">
    <property type="entry name" value="Ribonuclease H-like"/>
    <property type="match status" value="1"/>
</dbReference>
<dbReference type="EMBL" id="CP075585">
    <property type="protein sequence ID" value="QZA58969.1"/>
    <property type="molecule type" value="Genomic_DNA"/>
</dbReference>
<evidence type="ECO:0000256" key="3">
    <source>
        <dbReference type="ARBA" id="ARBA00004496"/>
    </source>
</evidence>
<dbReference type="EC" id="3.1.26.4" evidence="5 13"/>
<accession>A0ABX8Z002</accession>
<organism evidence="17 18">
    <name type="scientific">Candidatus Rhabdochlamydia porcellionis</name>
    <dbReference type="NCBI Taxonomy" id="225148"/>
    <lineage>
        <taxon>Bacteria</taxon>
        <taxon>Pseudomonadati</taxon>
        <taxon>Chlamydiota</taxon>
        <taxon>Chlamydiia</taxon>
        <taxon>Parachlamydiales</taxon>
        <taxon>Candidatus Rhabdochlamydiaceae</taxon>
        <taxon>Candidatus Rhabdochlamydia</taxon>
    </lineage>
</organism>
<evidence type="ECO:0000256" key="11">
    <source>
        <dbReference type="ARBA" id="ARBA00022801"/>
    </source>
</evidence>
<evidence type="ECO:0000256" key="12">
    <source>
        <dbReference type="ARBA" id="ARBA00023211"/>
    </source>
</evidence>
<dbReference type="CDD" id="cd07182">
    <property type="entry name" value="RNase_HII_bacteria_HII_like"/>
    <property type="match status" value="1"/>
</dbReference>
<keyword evidence="12 13" id="KW-0464">Manganese</keyword>
<dbReference type="NCBIfam" id="NF000594">
    <property type="entry name" value="PRK00015.1-1"/>
    <property type="match status" value="1"/>
</dbReference>
<evidence type="ECO:0000256" key="2">
    <source>
        <dbReference type="ARBA" id="ARBA00004065"/>
    </source>
</evidence>
<feature type="binding site" evidence="13 14">
    <location>
        <position position="33"/>
    </location>
    <ligand>
        <name>a divalent metal cation</name>
        <dbReference type="ChEBI" id="CHEBI:60240"/>
    </ligand>
</feature>
<dbReference type="Gene3D" id="3.30.420.10">
    <property type="entry name" value="Ribonuclease H-like superfamily/Ribonuclease H"/>
    <property type="match status" value="1"/>
</dbReference>
<evidence type="ECO:0000256" key="8">
    <source>
        <dbReference type="ARBA" id="ARBA00022722"/>
    </source>
</evidence>